<feature type="domain" description="Protein phosphatase 1 regulatory subunit 21 N-terminal" evidence="2">
    <location>
        <begin position="12"/>
        <end position="109"/>
    </location>
</feature>
<dbReference type="GO" id="GO:0005769">
    <property type="term" value="C:early endosome"/>
    <property type="evidence" value="ECO:0007669"/>
    <property type="project" value="TreeGrafter"/>
</dbReference>
<evidence type="ECO:0000313" key="4">
    <source>
        <dbReference type="Proteomes" id="UP001153712"/>
    </source>
</evidence>
<evidence type="ECO:0000313" key="3">
    <source>
        <dbReference type="EMBL" id="CAG9860159.1"/>
    </source>
</evidence>
<reference evidence="3" key="1">
    <citation type="submission" date="2022-01" db="EMBL/GenBank/DDBJ databases">
        <authorList>
            <person name="King R."/>
        </authorList>
    </citation>
    <scope>NUCLEOTIDE SEQUENCE</scope>
</reference>
<accession>A0A9N9TR21</accession>
<sequence length="324" mass="37624">MEKDSDIESKYQRLAAEYSKIRSQATVLKKAVLDEQAKTSGLQELVRNHEQTVRKRDQEIESLTFRNDQLTKRIVVLQQELQANNGKRNKNKVPDFAPNVDISVLNDELQKKILENAQLFNSIAEKESDILECREKIKNLEDLITNFQKDLSKSEKLRNDEQLKHKNIKHQLETKINELSAYGVNNKTISDTPDDNAKIWQNEAERWKAECDLLKLKPTSEDKLTVYYESQFSQILESNSLLKSEAKTAWAENLSLTARLEDISLEHGKLKSCLENNYEELMITNKNYKDQLEAMTEHLAAQNEKITKQCDEIQFLKHKLSSKK</sequence>
<dbReference type="SMART" id="SM01254">
    <property type="entry name" value="KLRAQ"/>
    <property type="match status" value="1"/>
</dbReference>
<gene>
    <name evidence="3" type="ORF">PHYEVI_LOCUS6516</name>
</gene>
<evidence type="ECO:0000259" key="2">
    <source>
        <dbReference type="SMART" id="SM01254"/>
    </source>
</evidence>
<dbReference type="Pfam" id="PF21636">
    <property type="entry name" value="PPP1R21_C"/>
    <property type="match status" value="1"/>
</dbReference>
<keyword evidence="1" id="KW-0175">Coiled coil</keyword>
<dbReference type="GO" id="GO:0016020">
    <property type="term" value="C:membrane"/>
    <property type="evidence" value="ECO:0007669"/>
    <property type="project" value="TreeGrafter"/>
</dbReference>
<dbReference type="Gene3D" id="1.10.287.1490">
    <property type="match status" value="1"/>
</dbReference>
<dbReference type="PANTHER" id="PTHR21448">
    <property type="entry name" value="SMOOTH MUSCLE MYOSIN HEAVY CHAIN-RELATED"/>
    <property type="match status" value="1"/>
</dbReference>
<protein>
    <recommendedName>
        <fullName evidence="2">Protein phosphatase 1 regulatory subunit 21 N-terminal domain-containing protein</fullName>
    </recommendedName>
</protein>
<feature type="coiled-coil region" evidence="1">
    <location>
        <begin position="60"/>
        <end position="87"/>
    </location>
</feature>
<dbReference type="Proteomes" id="UP001153712">
    <property type="component" value="Chromosome 3"/>
</dbReference>
<name>A0A9N9TR21_PHYSR</name>
<dbReference type="InterPro" id="IPR049372">
    <property type="entry name" value="PPP1R21_C"/>
</dbReference>
<proteinExistence type="predicted"/>
<organism evidence="3 4">
    <name type="scientific">Phyllotreta striolata</name>
    <name type="common">Striped flea beetle</name>
    <name type="synonym">Crioceris striolata</name>
    <dbReference type="NCBI Taxonomy" id="444603"/>
    <lineage>
        <taxon>Eukaryota</taxon>
        <taxon>Metazoa</taxon>
        <taxon>Ecdysozoa</taxon>
        <taxon>Arthropoda</taxon>
        <taxon>Hexapoda</taxon>
        <taxon>Insecta</taxon>
        <taxon>Pterygota</taxon>
        <taxon>Neoptera</taxon>
        <taxon>Endopterygota</taxon>
        <taxon>Coleoptera</taxon>
        <taxon>Polyphaga</taxon>
        <taxon>Cucujiformia</taxon>
        <taxon>Chrysomeloidea</taxon>
        <taxon>Chrysomelidae</taxon>
        <taxon>Galerucinae</taxon>
        <taxon>Alticini</taxon>
        <taxon>Phyllotreta</taxon>
    </lineage>
</organism>
<feature type="coiled-coil region" evidence="1">
    <location>
        <begin position="123"/>
        <end position="157"/>
    </location>
</feature>
<dbReference type="PANTHER" id="PTHR21448:SF0">
    <property type="entry name" value="PROTEIN PHOSPHATASE 1 REGULATORY SUBUNIT 21"/>
    <property type="match status" value="1"/>
</dbReference>
<dbReference type="OrthoDB" id="5566667at2759"/>
<dbReference type="EMBL" id="OU900096">
    <property type="protein sequence ID" value="CAG9860159.1"/>
    <property type="molecule type" value="Genomic_DNA"/>
</dbReference>
<feature type="coiled-coil region" evidence="1">
    <location>
        <begin position="271"/>
        <end position="309"/>
    </location>
</feature>
<evidence type="ECO:0000256" key="1">
    <source>
        <dbReference type="SAM" id="Coils"/>
    </source>
</evidence>
<dbReference type="InterPro" id="IPR040024">
    <property type="entry name" value="PPP1R21"/>
</dbReference>
<keyword evidence="4" id="KW-1185">Reference proteome</keyword>
<dbReference type="AlphaFoldDB" id="A0A9N9TR21"/>
<dbReference type="Pfam" id="PF10205">
    <property type="entry name" value="KLRAQ"/>
    <property type="match status" value="1"/>
</dbReference>
<dbReference type="InterPro" id="IPR019343">
    <property type="entry name" value="PPP1R21_N"/>
</dbReference>